<feature type="domain" description="Beta-mannosidase-like galactose-binding" evidence="11">
    <location>
        <begin position="899"/>
        <end position="1061"/>
    </location>
</feature>
<dbReference type="Proteomes" id="UP000494163">
    <property type="component" value="Chromosome 3R"/>
</dbReference>
<proteinExistence type="inferred from homology"/>
<evidence type="ECO:0000256" key="10">
    <source>
        <dbReference type="ARBA" id="ARBA00033445"/>
    </source>
</evidence>
<keyword evidence="7" id="KW-0325">Glycoprotein</keyword>
<dbReference type="OrthoDB" id="2866996at2759"/>
<comment type="catalytic activity">
    <reaction evidence="1">
        <text>Hydrolysis of terminal, non-reducing beta-D-mannose residues in beta-D-mannosides.</text>
        <dbReference type="EC" id="3.2.1.25"/>
    </reaction>
</comment>
<dbReference type="InterPro" id="IPR013783">
    <property type="entry name" value="Ig-like_fold"/>
</dbReference>
<dbReference type="Pfam" id="PF22666">
    <property type="entry name" value="Glyco_hydro_2_N2"/>
    <property type="match status" value="2"/>
</dbReference>
<evidence type="ECO:0000256" key="7">
    <source>
        <dbReference type="ARBA" id="ARBA00023180"/>
    </source>
</evidence>
<organism evidence="12 13">
    <name type="scientific">Drosophila busckii</name>
    <name type="common">Fruit fly</name>
    <dbReference type="NCBI Taxonomy" id="30019"/>
    <lineage>
        <taxon>Eukaryota</taxon>
        <taxon>Metazoa</taxon>
        <taxon>Ecdysozoa</taxon>
        <taxon>Arthropoda</taxon>
        <taxon>Hexapoda</taxon>
        <taxon>Insecta</taxon>
        <taxon>Pterygota</taxon>
        <taxon>Neoptera</taxon>
        <taxon>Endopterygota</taxon>
        <taxon>Diptera</taxon>
        <taxon>Brachycera</taxon>
        <taxon>Muscomorpha</taxon>
        <taxon>Ephydroidea</taxon>
        <taxon>Drosophilidae</taxon>
        <taxon>Drosophila</taxon>
    </lineage>
</organism>
<comment type="similarity">
    <text evidence="3">Belongs to the glycosyl hydrolase 2 family.</text>
</comment>
<evidence type="ECO:0000256" key="9">
    <source>
        <dbReference type="ARBA" id="ARBA00023295"/>
    </source>
</evidence>
<dbReference type="InterPro" id="IPR054593">
    <property type="entry name" value="Beta-mannosidase-like_N2"/>
</dbReference>
<name>A0A0M3QXM0_DROBS</name>
<feature type="domain" description="Beta-mannosidase-like galactose-binding" evidence="11">
    <location>
        <begin position="10"/>
        <end position="185"/>
    </location>
</feature>
<evidence type="ECO:0000256" key="5">
    <source>
        <dbReference type="ARBA" id="ARBA00022729"/>
    </source>
</evidence>
<keyword evidence="6" id="KW-0378">Hydrolase</keyword>
<dbReference type="EC" id="3.2.1.25" evidence="4"/>
<evidence type="ECO:0000256" key="1">
    <source>
        <dbReference type="ARBA" id="ARBA00000829"/>
    </source>
</evidence>
<dbReference type="SUPFAM" id="SSF49785">
    <property type="entry name" value="Galactose-binding domain-like"/>
    <property type="match status" value="2"/>
</dbReference>
<dbReference type="InterPro" id="IPR050887">
    <property type="entry name" value="Beta-mannosidase_GH2"/>
</dbReference>
<dbReference type="InterPro" id="IPR036156">
    <property type="entry name" value="Beta-gal/glucu_dom_sf"/>
</dbReference>
<reference evidence="12 13" key="1">
    <citation type="submission" date="2015-08" db="EMBL/GenBank/DDBJ databases">
        <title>Ancestral chromatin configuration constrains chromatin evolution on differentiating sex chromosomes in Drosophila.</title>
        <authorList>
            <person name="Zhou Q."/>
            <person name="Bachtrog D."/>
        </authorList>
    </citation>
    <scope>NUCLEOTIDE SEQUENCE [LARGE SCALE GENOMIC DNA]</scope>
    <source>
        <tissue evidence="12">Whole larvae</tissue>
    </source>
</reference>
<evidence type="ECO:0000313" key="12">
    <source>
        <dbReference type="EMBL" id="ALC46163.1"/>
    </source>
</evidence>
<evidence type="ECO:0000256" key="3">
    <source>
        <dbReference type="ARBA" id="ARBA00007401"/>
    </source>
</evidence>
<dbReference type="OMA" id="EAFPYML"/>
<protein>
    <recommendedName>
        <fullName evidence="4">beta-mannosidase</fullName>
        <ecNumber evidence="4">3.2.1.25</ecNumber>
    </recommendedName>
    <alternativeName>
        <fullName evidence="10">Mannanase</fullName>
    </alternativeName>
</protein>
<dbReference type="GO" id="GO:0005764">
    <property type="term" value="C:lysosome"/>
    <property type="evidence" value="ECO:0007669"/>
    <property type="project" value="UniProtKB-SubCell"/>
</dbReference>
<dbReference type="SUPFAM" id="SSF49303">
    <property type="entry name" value="beta-Galactosidase/glucuronidase domain"/>
    <property type="match status" value="2"/>
</dbReference>
<dbReference type="GO" id="GO:0004567">
    <property type="term" value="F:beta-mannosidase activity"/>
    <property type="evidence" value="ECO:0007669"/>
    <property type="project" value="UniProtKB-EC"/>
</dbReference>
<dbReference type="FunFam" id="3.20.20.80:FF:000050">
    <property type="entry name" value="Beta-mannosidase B"/>
    <property type="match status" value="1"/>
</dbReference>
<keyword evidence="8" id="KW-0458">Lysosome</keyword>
<dbReference type="SMR" id="A0A0M3QXM0"/>
<dbReference type="InterPro" id="IPR008979">
    <property type="entry name" value="Galactose-bd-like_sf"/>
</dbReference>
<evidence type="ECO:0000256" key="6">
    <source>
        <dbReference type="ARBA" id="ARBA00022801"/>
    </source>
</evidence>
<keyword evidence="13" id="KW-1185">Reference proteome</keyword>
<dbReference type="SUPFAM" id="SSF51445">
    <property type="entry name" value="(Trans)glycosidases"/>
    <property type="match status" value="2"/>
</dbReference>
<dbReference type="Gene3D" id="2.60.120.260">
    <property type="entry name" value="Galactose-binding domain-like"/>
    <property type="match status" value="2"/>
</dbReference>
<evidence type="ECO:0000313" key="13">
    <source>
        <dbReference type="Proteomes" id="UP000494163"/>
    </source>
</evidence>
<gene>
    <name evidence="12" type="ORF">Dbus_chr3Rg913</name>
</gene>
<evidence type="ECO:0000256" key="4">
    <source>
        <dbReference type="ARBA" id="ARBA00012754"/>
    </source>
</evidence>
<comment type="subcellular location">
    <subcellularLocation>
        <location evidence="2">Lysosome</location>
    </subcellularLocation>
</comment>
<dbReference type="Gene3D" id="3.20.20.80">
    <property type="entry name" value="Glycosidases"/>
    <property type="match status" value="2"/>
</dbReference>
<keyword evidence="5" id="KW-0732">Signal</keyword>
<evidence type="ECO:0000256" key="8">
    <source>
        <dbReference type="ARBA" id="ARBA00023228"/>
    </source>
</evidence>
<dbReference type="FunFam" id="2.60.120.260:FF:000060">
    <property type="entry name" value="Probable beta-mannosidase"/>
    <property type="match status" value="1"/>
</dbReference>
<dbReference type="InterPro" id="IPR017853">
    <property type="entry name" value="GH"/>
</dbReference>
<sequence length="1684" mass="192932">MRVEELTNGWSLREKGSDTFISVPKIPSGVYTALEKTYGDLQAPGNDINLRWIANRTWIYNITFDLPDELSVDSLVNLTLHGIDTVAKIWLNGELLGSTDNMFVRYSFVVGHVLQSNGPNLLEIELLSPLEQANALAEQSLQLGNPPSCPASRGDVECHRNMLRKMQMSFGGAWHPAALSLGIWKPVTIEYYTVAILRNVDVALKRNSTHWTMDCRAFVDTADAEQFHAQLVVYASELLPEPVEFEPQLLSYSSAMLEFQLHIPKDNVELWWPNGYGAQILYPVLFSLKCYRGEEQPSLMSRTESKQLLNIGFRTIELVEDEDAYGRSFYFRVNDQPIFMKGVNYVPADILPELAADTDTLQYLLQAAKDAHMNMIRVWGGGLYESDAFYDLTDAYGLLVWQDMTYVKAVYPVDDVHMTSMRLEAAQNAQRIGYRASLALMVTNSEIELYLAENHTDFGTEAARLAAEYKMLFIDNISEELNILAKPRAGPMLSTPSLGIAESGDKLAQNPQDPKYGDVHFYDEDMLPAVWNIYPEARFVSSFGYASLPMRSAWLHVLGKDATEKRLVELINQRQHNPEGFVAMLQLMEKQLPPLLSWEKHIDKFVYFSQVSQALTTKLAVELFRSRRSQHRTMGALIWQLNDVWLAPTASCIDFYGNYKLVYYWARDFLAPIGIMAIYNEANDQINITITREDYVSNGDMQVYDVIINTYLWNDIFVKKQIARAVPLGANSMDFLKIPMESVLYEKHSKHEIFLELLLKDKEEEIVARNYFYPVPIKDIVGMRDPKLQLDVIGLDCSNRVAPFENNFSLRITVHSPALFVYVELNHPEYMNFTHSFSMNGFTQTVPRQIVHLEFVNNSECLTLNASHFSVRTMNHRICTLRVDRPKRGTHKAAAISQVVKTLPSGVYSALYGDEILKSYNDINMRWIAYDNWTYTKSFPLDMDHFKHVRCFNLTFHGVDTIAEIRLNRRLLGRTNNMFVRYTYDVSKLLQNDNVLEVEFTSPVWSALSKARQLEAAGRAVPPACPPGRYHGECHMNMLRKMQASFAWDWGLAAPSMGLWKSVQLEMYEVALIRDVDVDMSRNDTHWNLHMSVFMDVQGKQNFNAELVFYAVELLSEPVVINYTSRPISYLSPVIVFDQAVPIDKVELWWPNGYGQQKLYPLHFALNAWLGSGVAEIRAKSKSQKSVRVGFRTLELVQQPAADAQGNTFMFRVNGVDIFMKGSNYIPSHILPELMTSEMNRTAYLLESAKEAHMNMLRVWGGGIYESDEFYDIADSLGLLIWQDMMFACAMYPTSEDFLASVREEVRQNAKRLSHHASVAIFVGNNENEAALVQNWYQTNDDRQRFEAEYRQLYLGNVLHELKLVSHSARPEPLVSSPSNGKASEQHEYISPNPQDTHNGDVHYYNHLADAWDTSLYPRGRFASEYGFQSLPRYTAWTRIQNKEDELSALMSHRQHHPLGMLPITTLVLHYWARDFMAPIAIVALYDKPSKALNISLICDQLQVNTDDLSVVANIHLWSQLLPRNSTQWPVTLRPNGVHYDKIIPLKQMLNGEFNEHNAYLEFQLRRQEELLARTYYFPSSLASAVGISDPQLEIEISSKFCLQTTTGVRNSLSLTITVRRPAVFVYLELTYYPYRHKFSENGYIQNTPVHVVYVTVEAPSCLRVWFKSFFSILTVNDFMKRQH</sequence>
<accession>A0A0M3QXM0</accession>
<evidence type="ECO:0000259" key="11">
    <source>
        <dbReference type="Pfam" id="PF22666"/>
    </source>
</evidence>
<dbReference type="GO" id="GO:0006516">
    <property type="term" value="P:glycoprotein catabolic process"/>
    <property type="evidence" value="ECO:0007669"/>
    <property type="project" value="TreeGrafter"/>
</dbReference>
<dbReference type="EMBL" id="CP012526">
    <property type="protein sequence ID" value="ALC46163.1"/>
    <property type="molecule type" value="Genomic_DNA"/>
</dbReference>
<dbReference type="STRING" id="30019.A0A0M3QXM0"/>
<dbReference type="PANTHER" id="PTHR43730:SF1">
    <property type="entry name" value="BETA-MANNOSIDASE"/>
    <property type="match status" value="1"/>
</dbReference>
<evidence type="ECO:0000256" key="2">
    <source>
        <dbReference type="ARBA" id="ARBA00004371"/>
    </source>
</evidence>
<keyword evidence="9" id="KW-0326">Glycosidase</keyword>
<dbReference type="Gene3D" id="2.60.40.10">
    <property type="entry name" value="Immunoglobulins"/>
    <property type="match status" value="2"/>
</dbReference>
<dbReference type="PANTHER" id="PTHR43730">
    <property type="entry name" value="BETA-MANNOSIDASE"/>
    <property type="match status" value="1"/>
</dbReference>